<feature type="transmembrane region" description="Helical" evidence="1">
    <location>
        <begin position="123"/>
        <end position="145"/>
    </location>
</feature>
<accession>A0AA39HQ84</accession>
<dbReference type="Proteomes" id="UP001175271">
    <property type="component" value="Unassembled WGS sequence"/>
</dbReference>
<evidence type="ECO:0000313" key="2">
    <source>
        <dbReference type="EMBL" id="KAK0410050.1"/>
    </source>
</evidence>
<organism evidence="2 3">
    <name type="scientific">Steinernema hermaphroditum</name>
    <dbReference type="NCBI Taxonomy" id="289476"/>
    <lineage>
        <taxon>Eukaryota</taxon>
        <taxon>Metazoa</taxon>
        <taxon>Ecdysozoa</taxon>
        <taxon>Nematoda</taxon>
        <taxon>Chromadorea</taxon>
        <taxon>Rhabditida</taxon>
        <taxon>Tylenchina</taxon>
        <taxon>Panagrolaimomorpha</taxon>
        <taxon>Strongyloidoidea</taxon>
        <taxon>Steinernematidae</taxon>
        <taxon>Steinernema</taxon>
    </lineage>
</organism>
<feature type="transmembrane region" description="Helical" evidence="1">
    <location>
        <begin position="204"/>
        <end position="224"/>
    </location>
</feature>
<keyword evidence="3" id="KW-1185">Reference proteome</keyword>
<gene>
    <name evidence="2" type="ORF">QR680_004915</name>
</gene>
<sequence length="341" mass="39791">MPFFEGDFVKYDFENNISRIVLFVSEGESILYPAPTYALFNRILNGFRYCNLVVGLLILYISFFRLKPSIVRSYAVFFLTPSLVCESYFLTVSALWEAIEDTEYRIPLGYRLLSRFLETHSEYHYLVLSNVIIGITFLIFNRPFLYQKHLVTTRCHSVFLVAWILVVLVSSFSLYFDTLSIDYNFLAFVTDSPWANLQYFRPSFHALCGISMSSLFVASVRALLKDARSRKRRRRLINVLVYCTPPNVFMFLGIAASILTVIYRAERRIEGNEHIVARVEIDQWNRFFLSMRYILASICILIAFNDYRSEAIRLWRHLCCSKSSQVKPLFTVTHKGTVADR</sequence>
<keyword evidence="1" id="KW-0812">Transmembrane</keyword>
<feature type="transmembrane region" description="Helical" evidence="1">
    <location>
        <begin position="283"/>
        <end position="304"/>
    </location>
</feature>
<feature type="transmembrane region" description="Helical" evidence="1">
    <location>
        <begin position="236"/>
        <end position="263"/>
    </location>
</feature>
<keyword evidence="1" id="KW-0472">Membrane</keyword>
<evidence type="ECO:0000256" key="1">
    <source>
        <dbReference type="SAM" id="Phobius"/>
    </source>
</evidence>
<comment type="caution">
    <text evidence="2">The sequence shown here is derived from an EMBL/GenBank/DDBJ whole genome shotgun (WGS) entry which is preliminary data.</text>
</comment>
<evidence type="ECO:0000313" key="3">
    <source>
        <dbReference type="Proteomes" id="UP001175271"/>
    </source>
</evidence>
<feature type="transmembrane region" description="Helical" evidence="1">
    <location>
        <begin position="46"/>
        <end position="64"/>
    </location>
</feature>
<keyword evidence="1" id="KW-1133">Transmembrane helix</keyword>
<reference evidence="2" key="1">
    <citation type="submission" date="2023-06" db="EMBL/GenBank/DDBJ databases">
        <title>Genomic analysis of the entomopathogenic nematode Steinernema hermaphroditum.</title>
        <authorList>
            <person name="Schwarz E.M."/>
            <person name="Heppert J.K."/>
            <person name="Baniya A."/>
            <person name="Schwartz H.T."/>
            <person name="Tan C.-H."/>
            <person name="Antoshechkin I."/>
            <person name="Sternberg P.W."/>
            <person name="Goodrich-Blair H."/>
            <person name="Dillman A.R."/>
        </authorList>
    </citation>
    <scope>NUCLEOTIDE SEQUENCE</scope>
    <source>
        <strain evidence="2">PS9179</strain>
        <tissue evidence="2">Whole animal</tissue>
    </source>
</reference>
<dbReference type="EMBL" id="JAUCMV010000003">
    <property type="protein sequence ID" value="KAK0410050.1"/>
    <property type="molecule type" value="Genomic_DNA"/>
</dbReference>
<name>A0AA39HQ84_9BILA</name>
<protein>
    <submittedName>
        <fullName evidence="2">Uncharacterized protein</fullName>
    </submittedName>
</protein>
<feature type="transmembrane region" description="Helical" evidence="1">
    <location>
        <begin position="157"/>
        <end position="176"/>
    </location>
</feature>
<dbReference type="AlphaFoldDB" id="A0AA39HQ84"/>
<feature type="transmembrane region" description="Helical" evidence="1">
    <location>
        <begin position="76"/>
        <end position="96"/>
    </location>
</feature>
<proteinExistence type="predicted"/>